<name>A0A3B0RQG4_9ZZZZ</name>
<dbReference type="GO" id="GO:0019354">
    <property type="term" value="P:siroheme biosynthetic process"/>
    <property type="evidence" value="ECO:0007669"/>
    <property type="project" value="UniProtKB-UniPathway"/>
</dbReference>
<evidence type="ECO:0000256" key="4">
    <source>
        <dbReference type="ARBA" id="ARBA00023027"/>
    </source>
</evidence>
<comment type="pathway">
    <text evidence="1">Porphyrin-containing compound metabolism; siroheme biosynthesis; sirohydrochlorin from precorrin-2: step 1/1.</text>
</comment>
<protein>
    <recommendedName>
        <fullName evidence="2">precorrin-2 dehydrogenase</fullName>
        <ecNumber evidence="2">1.3.1.76</ecNumber>
    </recommendedName>
</protein>
<dbReference type="GO" id="GO:0032259">
    <property type="term" value="P:methylation"/>
    <property type="evidence" value="ECO:0007669"/>
    <property type="project" value="UniProtKB-KW"/>
</dbReference>
<dbReference type="InterPro" id="IPR028161">
    <property type="entry name" value="Met8-like"/>
</dbReference>
<dbReference type="InterPro" id="IPR006367">
    <property type="entry name" value="Sirohaem_synthase_N"/>
</dbReference>
<evidence type="ECO:0000256" key="3">
    <source>
        <dbReference type="ARBA" id="ARBA00023002"/>
    </source>
</evidence>
<evidence type="ECO:0000256" key="5">
    <source>
        <dbReference type="ARBA" id="ARBA00023244"/>
    </source>
</evidence>
<proteinExistence type="predicted"/>
<dbReference type="EC" id="1.3.1.76" evidence="2"/>
<dbReference type="EMBL" id="UOEG01000134">
    <property type="protein sequence ID" value="VAV95600.1"/>
    <property type="molecule type" value="Genomic_DNA"/>
</dbReference>
<reference evidence="7" key="1">
    <citation type="submission" date="2018-06" db="EMBL/GenBank/DDBJ databases">
        <authorList>
            <person name="Zhirakovskaya E."/>
        </authorList>
    </citation>
    <scope>NUCLEOTIDE SEQUENCE</scope>
</reference>
<evidence type="ECO:0000313" key="7">
    <source>
        <dbReference type="EMBL" id="VAV95600.1"/>
    </source>
</evidence>
<dbReference type="CDD" id="cd06225">
    <property type="entry name" value="HAMP"/>
    <property type="match status" value="1"/>
</dbReference>
<dbReference type="InterPro" id="IPR019478">
    <property type="entry name" value="Sirohaem_synthase_dimer_dom"/>
</dbReference>
<gene>
    <name evidence="7" type="ORF">MNBD_ALPHA07-2174</name>
</gene>
<keyword evidence="7" id="KW-0808">Transferase</keyword>
<dbReference type="GO" id="GO:0008168">
    <property type="term" value="F:methyltransferase activity"/>
    <property type="evidence" value="ECO:0007669"/>
    <property type="project" value="UniProtKB-KW"/>
</dbReference>
<dbReference type="UniPathway" id="UPA00262">
    <property type="reaction ID" value="UER00222"/>
</dbReference>
<keyword evidence="4" id="KW-0520">NAD</keyword>
<dbReference type="Pfam" id="PF10414">
    <property type="entry name" value="CysG_dimeriser"/>
    <property type="match status" value="1"/>
</dbReference>
<dbReference type="AlphaFoldDB" id="A0A3B0RQG4"/>
<accession>A0A3B0RQG4</accession>
<organism evidence="7">
    <name type="scientific">hydrothermal vent metagenome</name>
    <dbReference type="NCBI Taxonomy" id="652676"/>
    <lineage>
        <taxon>unclassified sequences</taxon>
        <taxon>metagenomes</taxon>
        <taxon>ecological metagenomes</taxon>
    </lineage>
</organism>
<evidence type="ECO:0000256" key="2">
    <source>
        <dbReference type="ARBA" id="ARBA00012400"/>
    </source>
</evidence>
<sequence>CTLFYAADEDATEDARASAIARADGALVNIVDDLTGSDFITPAIVDRAPVTVAIGTEGTAPVLARAIKADLEERLPASLGTLARAAMKFRHMADRLPMGRARRLFWTEFFFKSGPHTLDHDPKADLSATLKTQLKAQMARRPGKGRITFAVVPSADPELLPMKTRNILHEADVVLHGGKIAPEILELARREAIFSAVPDTAMPLINAATNGQHTICLTATMPPLHLLTAARAAGLQPHVIPGIKPLPILTNIKEIA</sequence>
<dbReference type="SUPFAM" id="SSF75615">
    <property type="entry name" value="Siroheme synthase middle domains-like"/>
    <property type="match status" value="1"/>
</dbReference>
<dbReference type="GO" id="GO:0043115">
    <property type="term" value="F:precorrin-2 dehydrogenase activity"/>
    <property type="evidence" value="ECO:0007669"/>
    <property type="project" value="UniProtKB-EC"/>
</dbReference>
<dbReference type="Gene3D" id="3.40.1010.10">
    <property type="entry name" value="Cobalt-precorrin-4 Transmethylase, Domain 1"/>
    <property type="match status" value="1"/>
</dbReference>
<keyword evidence="5" id="KW-0627">Porphyrin biosynthesis</keyword>
<keyword evidence="3 7" id="KW-0560">Oxidoreductase</keyword>
<feature type="domain" description="Sirohaem synthase dimerisation" evidence="6">
    <location>
        <begin position="78"/>
        <end position="134"/>
    </location>
</feature>
<feature type="non-terminal residue" evidence="7">
    <location>
        <position position="1"/>
    </location>
</feature>
<evidence type="ECO:0000256" key="1">
    <source>
        <dbReference type="ARBA" id="ARBA00005010"/>
    </source>
</evidence>
<dbReference type="Gene3D" id="3.30.160.110">
    <property type="entry name" value="Siroheme synthase, domain 2"/>
    <property type="match status" value="1"/>
</dbReference>
<dbReference type="NCBIfam" id="TIGR01470">
    <property type="entry name" value="cysG_Nterm"/>
    <property type="match status" value="1"/>
</dbReference>
<keyword evidence="7" id="KW-0489">Methyltransferase</keyword>
<dbReference type="PANTHER" id="PTHR35330:SF1">
    <property type="entry name" value="SIROHEME BIOSYNTHESIS PROTEIN MET8"/>
    <property type="match status" value="1"/>
</dbReference>
<evidence type="ECO:0000259" key="6">
    <source>
        <dbReference type="Pfam" id="PF10414"/>
    </source>
</evidence>
<dbReference type="InterPro" id="IPR014777">
    <property type="entry name" value="4pyrrole_Mease_sub1"/>
</dbReference>
<dbReference type="InterPro" id="IPR035996">
    <property type="entry name" value="4pyrrol_Methylase_sf"/>
</dbReference>
<dbReference type="GO" id="GO:0004325">
    <property type="term" value="F:ferrochelatase activity"/>
    <property type="evidence" value="ECO:0007669"/>
    <property type="project" value="InterPro"/>
</dbReference>
<dbReference type="SUPFAM" id="SSF53790">
    <property type="entry name" value="Tetrapyrrole methylase"/>
    <property type="match status" value="1"/>
</dbReference>
<dbReference type="PANTHER" id="PTHR35330">
    <property type="entry name" value="SIROHEME BIOSYNTHESIS PROTEIN MET8"/>
    <property type="match status" value="1"/>
</dbReference>
<keyword evidence="7" id="KW-0456">Lyase</keyword>